<keyword evidence="2" id="KW-0812">Transmembrane</keyword>
<sequence length="309" mass="34252">MKIQYKYVIIAITIFLILFSSLIYWRGERGQENTASNVNSWEHVVIPSIDPIDKSTDPPLTQPTEGADSSNVEEMMRTSRDYRVVYEALLRSGSPKARFYAKDILGRCFSLKNLGLREVPAITAQQDSARQLQQERCGSFSSDELSFDTLRQVAVDPRFPKGLSEINEKWSKAGADPTRQKEVFGEVLQANDALLLQYIGSSLLSQHQESIKLGNVEFNGDSALDSMRLAWLAAVCEGTGTNCGAGDPYVVDACASLNLCEESRPLALRALVAHKHGVTQQSTFDTAYALFVNAIQSRNAQMFFPEAKP</sequence>
<accession>A0ABY6G8Q9</accession>
<dbReference type="RefSeq" id="WP_231044632.1">
    <property type="nucleotide sequence ID" value="NZ_CP106881.1"/>
</dbReference>
<evidence type="ECO:0000256" key="1">
    <source>
        <dbReference type="SAM" id="MobiDB-lite"/>
    </source>
</evidence>
<proteinExistence type="predicted"/>
<organism evidence="3 4">
    <name type="scientific">Comamonas endophytica</name>
    <dbReference type="NCBI Taxonomy" id="2949090"/>
    <lineage>
        <taxon>Bacteria</taxon>
        <taxon>Pseudomonadati</taxon>
        <taxon>Pseudomonadota</taxon>
        <taxon>Betaproteobacteria</taxon>
        <taxon>Burkholderiales</taxon>
        <taxon>Comamonadaceae</taxon>
        <taxon>Comamonas</taxon>
    </lineage>
</organism>
<protein>
    <submittedName>
        <fullName evidence="3">Uncharacterized protein</fullName>
    </submittedName>
</protein>
<keyword evidence="4" id="KW-1185">Reference proteome</keyword>
<dbReference type="EMBL" id="CP106881">
    <property type="protein sequence ID" value="UYG51303.1"/>
    <property type="molecule type" value="Genomic_DNA"/>
</dbReference>
<dbReference type="Proteomes" id="UP001162800">
    <property type="component" value="Chromosome"/>
</dbReference>
<feature type="compositionally biased region" description="Polar residues" evidence="1">
    <location>
        <begin position="58"/>
        <end position="72"/>
    </location>
</feature>
<keyword evidence="2" id="KW-1133">Transmembrane helix</keyword>
<feature type="transmembrane region" description="Helical" evidence="2">
    <location>
        <begin position="7"/>
        <end position="25"/>
    </location>
</feature>
<feature type="region of interest" description="Disordered" evidence="1">
    <location>
        <begin position="50"/>
        <end position="73"/>
    </location>
</feature>
<gene>
    <name evidence="3" type="ORF">M9799_14760</name>
</gene>
<evidence type="ECO:0000313" key="3">
    <source>
        <dbReference type="EMBL" id="UYG51303.1"/>
    </source>
</evidence>
<name>A0ABY6G8Q9_9BURK</name>
<evidence type="ECO:0000256" key="2">
    <source>
        <dbReference type="SAM" id="Phobius"/>
    </source>
</evidence>
<reference evidence="3" key="1">
    <citation type="submission" date="2022-09" db="EMBL/GenBank/DDBJ databases">
        <title>The complete genome of Acidovorax sp. 5MLIR.</title>
        <authorList>
            <person name="Liu L."/>
            <person name="Yue J."/>
            <person name="Yang F."/>
            <person name="Yuan J."/>
            <person name="Li L."/>
        </authorList>
    </citation>
    <scope>NUCLEOTIDE SEQUENCE</scope>
    <source>
        <strain evidence="3">5MLIR</strain>
    </source>
</reference>
<evidence type="ECO:0000313" key="4">
    <source>
        <dbReference type="Proteomes" id="UP001162800"/>
    </source>
</evidence>
<keyword evidence="2" id="KW-0472">Membrane</keyword>